<dbReference type="EMBL" id="JANSUY010000001">
    <property type="protein sequence ID" value="MCR9013585.1"/>
    <property type="molecule type" value="Genomic_DNA"/>
</dbReference>
<dbReference type="RefSeq" id="WP_258421485.1">
    <property type="nucleotide sequence ID" value="NZ_JANSUY010000001.1"/>
</dbReference>
<dbReference type="AlphaFoldDB" id="A0A9X2P7E1"/>
<keyword evidence="1" id="KW-0812">Transmembrane</keyword>
<gene>
    <name evidence="2" type="ORF">NU887_00995</name>
</gene>
<accession>A0A9X2P7E1</accession>
<keyword evidence="1" id="KW-0472">Membrane</keyword>
<protein>
    <submittedName>
        <fullName evidence="2">Uncharacterized protein</fullName>
    </submittedName>
</protein>
<feature type="transmembrane region" description="Helical" evidence="1">
    <location>
        <begin position="64"/>
        <end position="93"/>
    </location>
</feature>
<dbReference type="Proteomes" id="UP001142175">
    <property type="component" value="Unassembled WGS sequence"/>
</dbReference>
<name>A0A9X2P7E1_9BACT</name>
<sequence>MKNNASKRENPTSSRLGLAILCFSFLHLFGCVNREVTLSDAIPEIDKTREAKILTAFFGLDNPFLIGVLIGIVVFSLFKSTFGFLMLIPLYFVHKMVNDPRNKRIKEVEALPSQRNLKKTMEGDL</sequence>
<evidence type="ECO:0000313" key="2">
    <source>
        <dbReference type="EMBL" id="MCR9013585.1"/>
    </source>
</evidence>
<proteinExistence type="predicted"/>
<reference evidence="2" key="1">
    <citation type="submission" date="2022-08" db="EMBL/GenBank/DDBJ databases">
        <authorList>
            <person name="Zhang D."/>
        </authorList>
    </citation>
    <scope>NUCLEOTIDE SEQUENCE</scope>
    <source>
        <strain evidence="2">XJ19-11</strain>
    </source>
</reference>
<organism evidence="2 3">
    <name type="scientific">Aquiflexum gelatinilyticum</name>
    <dbReference type="NCBI Taxonomy" id="2961943"/>
    <lineage>
        <taxon>Bacteria</taxon>
        <taxon>Pseudomonadati</taxon>
        <taxon>Bacteroidota</taxon>
        <taxon>Cytophagia</taxon>
        <taxon>Cytophagales</taxon>
        <taxon>Cyclobacteriaceae</taxon>
        <taxon>Aquiflexum</taxon>
    </lineage>
</organism>
<keyword evidence="1" id="KW-1133">Transmembrane helix</keyword>
<keyword evidence="3" id="KW-1185">Reference proteome</keyword>
<evidence type="ECO:0000313" key="3">
    <source>
        <dbReference type="Proteomes" id="UP001142175"/>
    </source>
</evidence>
<comment type="caution">
    <text evidence="2">The sequence shown here is derived from an EMBL/GenBank/DDBJ whole genome shotgun (WGS) entry which is preliminary data.</text>
</comment>
<evidence type="ECO:0000256" key="1">
    <source>
        <dbReference type="SAM" id="Phobius"/>
    </source>
</evidence>